<proteinExistence type="predicted"/>
<name>D4DLF7_TRIVH</name>
<keyword evidence="2" id="KW-1185">Reference proteome</keyword>
<dbReference type="KEGG" id="tve:TRV_08031"/>
<accession>D4DLF7</accession>
<organism evidence="1 2">
    <name type="scientific">Trichophyton verrucosum (strain HKI 0517)</name>
    <dbReference type="NCBI Taxonomy" id="663202"/>
    <lineage>
        <taxon>Eukaryota</taxon>
        <taxon>Fungi</taxon>
        <taxon>Dikarya</taxon>
        <taxon>Ascomycota</taxon>
        <taxon>Pezizomycotina</taxon>
        <taxon>Eurotiomycetes</taxon>
        <taxon>Eurotiomycetidae</taxon>
        <taxon>Onygenales</taxon>
        <taxon>Arthrodermataceae</taxon>
        <taxon>Trichophyton</taxon>
    </lineage>
</organism>
<protein>
    <submittedName>
        <fullName evidence="1">Uncharacterized protein</fullName>
    </submittedName>
</protein>
<dbReference type="HOGENOM" id="CLU_2544246_0_0_1"/>
<dbReference type="RefSeq" id="XP_003017980.1">
    <property type="nucleotide sequence ID" value="XM_003017934.1"/>
</dbReference>
<reference evidence="2" key="1">
    <citation type="journal article" date="2011" name="Genome Biol.">
        <title>Comparative and functional genomics provide insights into the pathogenicity of dermatophytic fungi.</title>
        <authorList>
            <person name="Burmester A."/>
            <person name="Shelest E."/>
            <person name="Gloeckner G."/>
            <person name="Heddergott C."/>
            <person name="Schindler S."/>
            <person name="Staib P."/>
            <person name="Heidel A."/>
            <person name="Felder M."/>
            <person name="Petzold A."/>
            <person name="Szafranski K."/>
            <person name="Feuermann M."/>
            <person name="Pedruzzi I."/>
            <person name="Priebe S."/>
            <person name="Groth M."/>
            <person name="Winkler R."/>
            <person name="Li W."/>
            <person name="Kniemeyer O."/>
            <person name="Schroeckh V."/>
            <person name="Hertweck C."/>
            <person name="Hube B."/>
            <person name="White T.C."/>
            <person name="Platzer M."/>
            <person name="Guthke R."/>
            <person name="Heitman J."/>
            <person name="Woestemeyer J."/>
            <person name="Zipfel P.F."/>
            <person name="Monod M."/>
            <person name="Brakhage A.A."/>
        </authorList>
    </citation>
    <scope>NUCLEOTIDE SEQUENCE [LARGE SCALE GENOMIC DNA]</scope>
    <source>
        <strain evidence="2">HKI 0517</strain>
    </source>
</reference>
<dbReference type="EMBL" id="ACYE01000503">
    <property type="protein sequence ID" value="EFE37335.1"/>
    <property type="molecule type" value="Genomic_DNA"/>
</dbReference>
<sequence length="83" mass="9710">MGRQLESILFGSTALDVWMERWKSSTYSVLESTLSHYGVLLYLRRQQRLFVMVKCRIAGLSPLYKDRTEAFFSFSSFGLLENF</sequence>
<dbReference type="AlphaFoldDB" id="D4DLF7"/>
<evidence type="ECO:0000313" key="1">
    <source>
        <dbReference type="EMBL" id="EFE37335.1"/>
    </source>
</evidence>
<dbReference type="GeneID" id="9579858"/>
<evidence type="ECO:0000313" key="2">
    <source>
        <dbReference type="Proteomes" id="UP000008383"/>
    </source>
</evidence>
<comment type="caution">
    <text evidence="1">The sequence shown here is derived from an EMBL/GenBank/DDBJ whole genome shotgun (WGS) entry which is preliminary data.</text>
</comment>
<gene>
    <name evidence="1" type="ORF">TRV_08031</name>
</gene>
<dbReference type="Proteomes" id="UP000008383">
    <property type="component" value="Unassembled WGS sequence"/>
</dbReference>